<name>A0A3S4BH28_9PEZI</name>
<proteinExistence type="predicted"/>
<accession>A0A3S4BH28</accession>
<dbReference type="Proteomes" id="UP000289323">
    <property type="component" value="Unassembled WGS sequence"/>
</dbReference>
<feature type="region of interest" description="Disordered" evidence="1">
    <location>
        <begin position="19"/>
        <end position="52"/>
    </location>
</feature>
<dbReference type="AlphaFoldDB" id="A0A3S4BH28"/>
<evidence type="ECO:0000313" key="3">
    <source>
        <dbReference type="Proteomes" id="UP000289323"/>
    </source>
</evidence>
<organism evidence="2 3">
    <name type="scientific">Thermothielavioides terrestris</name>
    <dbReference type="NCBI Taxonomy" id="2587410"/>
    <lineage>
        <taxon>Eukaryota</taxon>
        <taxon>Fungi</taxon>
        <taxon>Dikarya</taxon>
        <taxon>Ascomycota</taxon>
        <taxon>Pezizomycotina</taxon>
        <taxon>Sordariomycetes</taxon>
        <taxon>Sordariomycetidae</taxon>
        <taxon>Sordariales</taxon>
        <taxon>Chaetomiaceae</taxon>
        <taxon>Thermothielavioides</taxon>
    </lineage>
</organism>
<sequence length="132" mass="13182">MVHALNTAVRALAGTSIATTAQGSQQHEPAKDITAPFSPTTASSNTTTATSIQTPPASASLVEHKYHEICHPCHCAGKNASEIAALNAQRQQHGCRKCLCTANGASGGGHGKDGAVVAAVAAAGAALMGNLL</sequence>
<evidence type="ECO:0000313" key="2">
    <source>
        <dbReference type="EMBL" id="SPQ19875.1"/>
    </source>
</evidence>
<dbReference type="EMBL" id="OUUZ01000001">
    <property type="protein sequence ID" value="SPQ19875.1"/>
    <property type="molecule type" value="Genomic_DNA"/>
</dbReference>
<evidence type="ECO:0000256" key="1">
    <source>
        <dbReference type="SAM" id="MobiDB-lite"/>
    </source>
</evidence>
<protein>
    <submittedName>
        <fullName evidence="2">04e2d426-aac3-4a96-8350-ac7a85b575f4</fullName>
    </submittedName>
</protein>
<gene>
    <name evidence="2" type="ORF">TT172_LOCUS2294</name>
</gene>
<reference evidence="2 3" key="1">
    <citation type="submission" date="2018-04" db="EMBL/GenBank/DDBJ databases">
        <authorList>
            <person name="Huttner S."/>
            <person name="Dainat J."/>
        </authorList>
    </citation>
    <scope>NUCLEOTIDE SEQUENCE [LARGE SCALE GENOMIC DNA]</scope>
</reference>
<feature type="compositionally biased region" description="Low complexity" evidence="1">
    <location>
        <begin position="34"/>
        <end position="52"/>
    </location>
</feature>